<dbReference type="Proteomes" id="UP001501599">
    <property type="component" value="Unassembled WGS sequence"/>
</dbReference>
<organism evidence="2 3">
    <name type="scientific">Agrococcus versicolor</name>
    <dbReference type="NCBI Taxonomy" id="501482"/>
    <lineage>
        <taxon>Bacteria</taxon>
        <taxon>Bacillati</taxon>
        <taxon>Actinomycetota</taxon>
        <taxon>Actinomycetes</taxon>
        <taxon>Micrococcales</taxon>
        <taxon>Microbacteriaceae</taxon>
        <taxon>Agrococcus</taxon>
    </lineage>
</organism>
<evidence type="ECO:0000256" key="1">
    <source>
        <dbReference type="SAM" id="MobiDB-lite"/>
    </source>
</evidence>
<evidence type="ECO:0000313" key="3">
    <source>
        <dbReference type="Proteomes" id="UP001501599"/>
    </source>
</evidence>
<name>A0ABN3ANR9_9MICO</name>
<evidence type="ECO:0008006" key="4">
    <source>
        <dbReference type="Google" id="ProtNLM"/>
    </source>
</evidence>
<dbReference type="EMBL" id="BAAAQT010000005">
    <property type="protein sequence ID" value="GAA2172427.1"/>
    <property type="molecule type" value="Genomic_DNA"/>
</dbReference>
<accession>A0ABN3ANR9</accession>
<comment type="caution">
    <text evidence="2">The sequence shown here is derived from an EMBL/GenBank/DDBJ whole genome shotgun (WGS) entry which is preliminary data.</text>
</comment>
<keyword evidence="3" id="KW-1185">Reference proteome</keyword>
<evidence type="ECO:0000313" key="2">
    <source>
        <dbReference type="EMBL" id="GAA2172427.1"/>
    </source>
</evidence>
<dbReference type="Gene3D" id="3.40.50.300">
    <property type="entry name" value="P-loop containing nucleotide triphosphate hydrolases"/>
    <property type="match status" value="1"/>
</dbReference>
<protein>
    <recommendedName>
        <fullName evidence="4">Terminase</fullName>
    </recommendedName>
</protein>
<proteinExistence type="predicted"/>
<gene>
    <name evidence="2" type="ORF">GCM10009846_10320</name>
</gene>
<feature type="region of interest" description="Disordered" evidence="1">
    <location>
        <begin position="22"/>
        <end position="46"/>
    </location>
</feature>
<reference evidence="2 3" key="1">
    <citation type="journal article" date="2019" name="Int. J. Syst. Evol. Microbiol.">
        <title>The Global Catalogue of Microorganisms (GCM) 10K type strain sequencing project: providing services to taxonomists for standard genome sequencing and annotation.</title>
        <authorList>
            <consortium name="The Broad Institute Genomics Platform"/>
            <consortium name="The Broad Institute Genome Sequencing Center for Infectious Disease"/>
            <person name="Wu L."/>
            <person name="Ma J."/>
        </authorList>
    </citation>
    <scope>NUCLEOTIDE SEQUENCE [LARGE SCALE GENOMIC DNA]</scope>
    <source>
        <strain evidence="2 3">JCM 16026</strain>
    </source>
</reference>
<dbReference type="InterPro" id="IPR027417">
    <property type="entry name" value="P-loop_NTPase"/>
</dbReference>
<sequence>MVNETPTDGANAIESAFLSDRHHPAYGSRSSPSPTDPGPGFLSHAHGYEGTRHEFERGMQALGFDVIHPQQADVQRVIDSTGVEGRMLYRFVAVDEPRRSGKSEATYGLAIGRCLERRGYRVALTFATTGTKAAQRFKSDIFGRLERWAERTGTTLRTIKSNGLEGIHFEDTDSRIMILPPKGDAFRSEAFDLALVDEAGEASADGTAMLLQAIIPTMDTRPTAQLVVAGTPATFRDGQLLWDVQRKARDGKRRYGAVFYGVPVDLTLEDVETWEQVAPLLQAYHPGVACGLTDLEIMEEAYEAMGPARFMREYLGQFGLDATSSGIINPAKWEACEAPAGTPLPTPPEHHAVAFAVSHDQAFSCMAAAWRGDDGRAIVGLLAYDPGQAWLPERVNGYADKHPRVPIGHDSKGTVQTEVEKVAQARKRTVLHPQSWMNVQTAAALLVREVHRGMLVHFGQAALTDAALVASRRGDQSAFAFGRPTPEAQIVAVEAASMALRLYDATPKAARRFSVVLD</sequence>